<sequence>MSSAENSLQYNAHSTGVGSQHMVYRIFLWENDESILIAKRSATDNKIDTVSLLCRSTGSTKPCDGTCLLMDAENPGEQVENCPIPGCACPDYPTIEHIKEHLEAPMYLCQEENCLSSTLEYGFFSERGLTEHVKQHQEV</sequence>
<dbReference type="Proteomes" id="UP000275078">
    <property type="component" value="Unassembled WGS sequence"/>
</dbReference>
<evidence type="ECO:0000313" key="2">
    <source>
        <dbReference type="Proteomes" id="UP000275078"/>
    </source>
</evidence>
<evidence type="ECO:0000313" key="1">
    <source>
        <dbReference type="EMBL" id="RPA86696.1"/>
    </source>
</evidence>
<proteinExistence type="predicted"/>
<dbReference type="AlphaFoldDB" id="A0A3N4ILX8"/>
<organism evidence="1 2">
    <name type="scientific">Ascobolus immersus RN42</name>
    <dbReference type="NCBI Taxonomy" id="1160509"/>
    <lineage>
        <taxon>Eukaryota</taxon>
        <taxon>Fungi</taxon>
        <taxon>Dikarya</taxon>
        <taxon>Ascomycota</taxon>
        <taxon>Pezizomycotina</taxon>
        <taxon>Pezizomycetes</taxon>
        <taxon>Pezizales</taxon>
        <taxon>Ascobolaceae</taxon>
        <taxon>Ascobolus</taxon>
    </lineage>
</organism>
<gene>
    <name evidence="1" type="ORF">BJ508DRAFT_410906</name>
</gene>
<dbReference type="EMBL" id="ML119648">
    <property type="protein sequence ID" value="RPA86696.1"/>
    <property type="molecule type" value="Genomic_DNA"/>
</dbReference>
<reference evidence="1 2" key="1">
    <citation type="journal article" date="2018" name="Nat. Ecol. Evol.">
        <title>Pezizomycetes genomes reveal the molecular basis of ectomycorrhizal truffle lifestyle.</title>
        <authorList>
            <person name="Murat C."/>
            <person name="Payen T."/>
            <person name="Noel B."/>
            <person name="Kuo A."/>
            <person name="Morin E."/>
            <person name="Chen J."/>
            <person name="Kohler A."/>
            <person name="Krizsan K."/>
            <person name="Balestrini R."/>
            <person name="Da Silva C."/>
            <person name="Montanini B."/>
            <person name="Hainaut M."/>
            <person name="Levati E."/>
            <person name="Barry K.W."/>
            <person name="Belfiori B."/>
            <person name="Cichocki N."/>
            <person name="Clum A."/>
            <person name="Dockter R.B."/>
            <person name="Fauchery L."/>
            <person name="Guy J."/>
            <person name="Iotti M."/>
            <person name="Le Tacon F."/>
            <person name="Lindquist E.A."/>
            <person name="Lipzen A."/>
            <person name="Malagnac F."/>
            <person name="Mello A."/>
            <person name="Molinier V."/>
            <person name="Miyauchi S."/>
            <person name="Poulain J."/>
            <person name="Riccioni C."/>
            <person name="Rubini A."/>
            <person name="Sitrit Y."/>
            <person name="Splivallo R."/>
            <person name="Traeger S."/>
            <person name="Wang M."/>
            <person name="Zifcakova L."/>
            <person name="Wipf D."/>
            <person name="Zambonelli A."/>
            <person name="Paolocci F."/>
            <person name="Nowrousian M."/>
            <person name="Ottonello S."/>
            <person name="Baldrian P."/>
            <person name="Spatafora J.W."/>
            <person name="Henrissat B."/>
            <person name="Nagy L.G."/>
            <person name="Aury J.M."/>
            <person name="Wincker P."/>
            <person name="Grigoriev I.V."/>
            <person name="Bonfante P."/>
            <person name="Martin F.M."/>
        </authorList>
    </citation>
    <scope>NUCLEOTIDE SEQUENCE [LARGE SCALE GENOMIC DNA]</scope>
    <source>
        <strain evidence="1 2">RN42</strain>
    </source>
</reference>
<protein>
    <submittedName>
        <fullName evidence="1">Uncharacterized protein</fullName>
    </submittedName>
</protein>
<keyword evidence="2" id="KW-1185">Reference proteome</keyword>
<accession>A0A3N4ILX8</accession>
<name>A0A3N4ILX8_ASCIM</name>